<dbReference type="EMBL" id="KI288844">
    <property type="protein sequence ID" value="ESA08754.1"/>
    <property type="molecule type" value="Genomic_DNA"/>
</dbReference>
<accession>U9TKQ0</accession>
<gene>
    <name evidence="1" type="ORF">GLOINDRAFT_208452</name>
</gene>
<evidence type="ECO:0000313" key="1">
    <source>
        <dbReference type="EMBL" id="ESA08754.1"/>
    </source>
</evidence>
<name>U9TKQ0_RHIID</name>
<sequence length="100" mass="11630">MRINYILVGFFDNARKNITNGSTLKIIGGFCNVVCKIWERQKYIHFISILSYANNFLSKCLIIFIRIKSYFASSEFLKTTLGIKNLYLKIILIFFSGIMN</sequence>
<proteinExistence type="predicted"/>
<reference evidence="1" key="1">
    <citation type="submission" date="2013-07" db="EMBL/GenBank/DDBJ databases">
        <title>The genome of an arbuscular mycorrhizal fungus provides insights into the evolution of the oldest plant symbiosis.</title>
        <authorList>
            <consortium name="DOE Joint Genome Institute"/>
            <person name="Tisserant E."/>
            <person name="Malbreil M."/>
            <person name="Kuo A."/>
            <person name="Kohler A."/>
            <person name="Symeonidi A."/>
            <person name="Balestrini R."/>
            <person name="Charron P."/>
            <person name="Duensing N."/>
            <person name="Frei-dit-Frey N."/>
            <person name="Gianinazzi-Pearson V."/>
            <person name="Gilbert B."/>
            <person name="Handa Y."/>
            <person name="Hijri M."/>
            <person name="Kaul R."/>
            <person name="Kawaguchi M."/>
            <person name="Krajinski F."/>
            <person name="Lammers P."/>
            <person name="Lapierre D."/>
            <person name="Masclaux F.G."/>
            <person name="Murat C."/>
            <person name="Morin E."/>
            <person name="Ndikumana S."/>
            <person name="Pagni M."/>
            <person name="Petitpierre D."/>
            <person name="Requena N."/>
            <person name="Rosikiewicz P."/>
            <person name="Riley R."/>
            <person name="Saito K."/>
            <person name="San Clemente H."/>
            <person name="Shapiro H."/>
            <person name="van Tuinen D."/>
            <person name="Becard G."/>
            <person name="Bonfante P."/>
            <person name="Paszkowski U."/>
            <person name="Shachar-Hill Y."/>
            <person name="Young J.P."/>
            <person name="Sanders I.R."/>
            <person name="Henrissat B."/>
            <person name="Rensing S.A."/>
            <person name="Grigoriev I.V."/>
            <person name="Corradi N."/>
            <person name="Roux C."/>
            <person name="Martin F."/>
        </authorList>
    </citation>
    <scope>NUCLEOTIDE SEQUENCE</scope>
    <source>
        <strain evidence="1">DAOM 197198</strain>
    </source>
</reference>
<dbReference type="HOGENOM" id="CLU_2307523_0_0_1"/>
<organism evidence="1">
    <name type="scientific">Rhizophagus irregularis (strain DAOM 181602 / DAOM 197198 / MUCL 43194)</name>
    <name type="common">Arbuscular mycorrhizal fungus</name>
    <name type="synonym">Glomus intraradices</name>
    <dbReference type="NCBI Taxonomy" id="747089"/>
    <lineage>
        <taxon>Eukaryota</taxon>
        <taxon>Fungi</taxon>
        <taxon>Fungi incertae sedis</taxon>
        <taxon>Mucoromycota</taxon>
        <taxon>Glomeromycotina</taxon>
        <taxon>Glomeromycetes</taxon>
        <taxon>Glomerales</taxon>
        <taxon>Glomeraceae</taxon>
        <taxon>Rhizophagus</taxon>
    </lineage>
</organism>
<dbReference type="AlphaFoldDB" id="U9TKQ0"/>
<protein>
    <submittedName>
        <fullName evidence="1">Uncharacterized protein</fullName>
    </submittedName>
</protein>